<name>A0A8D5AIN8_9GAMM</name>
<evidence type="ECO:0000313" key="2">
    <source>
        <dbReference type="EMBL" id="BBL72718.1"/>
    </source>
</evidence>
<dbReference type="InterPro" id="IPR050678">
    <property type="entry name" value="DNA_Partitioning_ATPase"/>
</dbReference>
<dbReference type="InterPro" id="IPR025669">
    <property type="entry name" value="AAA_dom"/>
</dbReference>
<dbReference type="PANTHER" id="PTHR13696">
    <property type="entry name" value="P-LOOP CONTAINING NUCLEOSIDE TRIPHOSPHATE HYDROLASE"/>
    <property type="match status" value="1"/>
</dbReference>
<dbReference type="KEGG" id="moz:MoryE10_33240"/>
<dbReference type="PANTHER" id="PTHR13696:SF52">
    <property type="entry name" value="PARA FAMILY PROTEIN CT_582"/>
    <property type="match status" value="1"/>
</dbReference>
<dbReference type="EMBL" id="AP019782">
    <property type="protein sequence ID" value="BBL72718.1"/>
    <property type="molecule type" value="Genomic_DNA"/>
</dbReference>
<evidence type="ECO:0000259" key="1">
    <source>
        <dbReference type="Pfam" id="PF13614"/>
    </source>
</evidence>
<keyword evidence="3" id="KW-1185">Reference proteome</keyword>
<proteinExistence type="predicted"/>
<accession>A0A8D5AIN8</accession>
<sequence length="258" mass="28453">MRRVVFNQKGGVGKSTITCNLAAIGAAEGAKTLVIDLDVQGNSTQYLLGGKVADPDATIANFFKDTLSINPFAKAQGSGLDALILETPFENLYVLPSHAELEPLQSRLEGRHKIYKLREALDALSGYDRIYIDTPPVLNFYSRSALIAAERCLIPFDCDAFSREALYTLMEALAEVKADHNPQLDIEGVVVNQFQSRARLPQQLVDELAAEGHPMLNSRISPSVKVRESHSMAKPLIYSEPGHKVTDEFRALHKELHP</sequence>
<dbReference type="Proteomes" id="UP000824988">
    <property type="component" value="Chromosome"/>
</dbReference>
<reference evidence="2" key="1">
    <citation type="submission" date="2019-06" db="EMBL/GenBank/DDBJ databases">
        <title>Complete genome sequence of Methylogaea oryzae strain JCM16910.</title>
        <authorList>
            <person name="Asakawa S."/>
        </authorList>
    </citation>
    <scope>NUCLEOTIDE SEQUENCE</scope>
    <source>
        <strain evidence="2">E10</strain>
    </source>
</reference>
<feature type="domain" description="AAA" evidence="1">
    <location>
        <begin position="5"/>
        <end position="186"/>
    </location>
</feature>
<evidence type="ECO:0000313" key="3">
    <source>
        <dbReference type="Proteomes" id="UP000824988"/>
    </source>
</evidence>
<dbReference type="AlphaFoldDB" id="A0A8D5AIN8"/>
<organism evidence="2 3">
    <name type="scientific">Methylogaea oryzae</name>
    <dbReference type="NCBI Taxonomy" id="1295382"/>
    <lineage>
        <taxon>Bacteria</taxon>
        <taxon>Pseudomonadati</taxon>
        <taxon>Pseudomonadota</taxon>
        <taxon>Gammaproteobacteria</taxon>
        <taxon>Methylococcales</taxon>
        <taxon>Methylococcaceae</taxon>
        <taxon>Methylogaea</taxon>
    </lineage>
</organism>
<gene>
    <name evidence="2" type="ORF">MoryE10_33240</name>
</gene>
<protein>
    <recommendedName>
        <fullName evidence="1">AAA domain-containing protein</fullName>
    </recommendedName>
</protein>
<dbReference type="Pfam" id="PF13614">
    <property type="entry name" value="AAA_31"/>
    <property type="match status" value="1"/>
</dbReference>
<dbReference type="CDD" id="cd02042">
    <property type="entry name" value="ParAB_family"/>
    <property type="match status" value="1"/>
</dbReference>
<dbReference type="RefSeq" id="WP_221047723.1">
    <property type="nucleotide sequence ID" value="NZ_AP019782.1"/>
</dbReference>